<feature type="modified residue" description="4-aspartylphosphate" evidence="5">
    <location>
        <position position="69"/>
    </location>
</feature>
<feature type="domain" description="HTH luxR-type" evidence="6">
    <location>
        <begin position="159"/>
        <end position="224"/>
    </location>
</feature>
<keyword evidence="4" id="KW-0804">Transcription</keyword>
<comment type="caution">
    <text evidence="8">The sequence shown here is derived from an EMBL/GenBank/DDBJ whole genome shotgun (WGS) entry which is preliminary data.</text>
</comment>
<dbReference type="SMART" id="SM00448">
    <property type="entry name" value="REC"/>
    <property type="match status" value="1"/>
</dbReference>
<evidence type="ECO:0000256" key="1">
    <source>
        <dbReference type="ARBA" id="ARBA00022553"/>
    </source>
</evidence>
<evidence type="ECO:0000259" key="6">
    <source>
        <dbReference type="PROSITE" id="PS50043"/>
    </source>
</evidence>
<dbReference type="Pfam" id="PF00196">
    <property type="entry name" value="GerE"/>
    <property type="match status" value="1"/>
</dbReference>
<dbReference type="Proteomes" id="UP001549320">
    <property type="component" value="Unassembled WGS sequence"/>
</dbReference>
<dbReference type="InterPro" id="IPR039420">
    <property type="entry name" value="WalR-like"/>
</dbReference>
<protein>
    <submittedName>
        <fullName evidence="8">DNA-binding NarL/FixJ family response regulator</fullName>
    </submittedName>
</protein>
<dbReference type="PROSITE" id="PS50110">
    <property type="entry name" value="RESPONSE_REGULATORY"/>
    <property type="match status" value="1"/>
</dbReference>
<dbReference type="GO" id="GO:0003677">
    <property type="term" value="F:DNA binding"/>
    <property type="evidence" value="ECO:0007669"/>
    <property type="project" value="UniProtKB-KW"/>
</dbReference>
<keyword evidence="1 5" id="KW-0597">Phosphoprotein</keyword>
<evidence type="ECO:0000256" key="5">
    <source>
        <dbReference type="PROSITE-ProRule" id="PRU00169"/>
    </source>
</evidence>
<evidence type="ECO:0000256" key="2">
    <source>
        <dbReference type="ARBA" id="ARBA00023015"/>
    </source>
</evidence>
<keyword evidence="2" id="KW-0805">Transcription regulation</keyword>
<dbReference type="PRINTS" id="PR00038">
    <property type="entry name" value="HTHLUXR"/>
</dbReference>
<dbReference type="InterPro" id="IPR058245">
    <property type="entry name" value="NreC/VraR/RcsB-like_REC"/>
</dbReference>
<feature type="domain" description="Response regulatory" evidence="7">
    <location>
        <begin position="15"/>
        <end position="134"/>
    </location>
</feature>
<dbReference type="CDD" id="cd06170">
    <property type="entry name" value="LuxR_C_like"/>
    <property type="match status" value="1"/>
</dbReference>
<proteinExistence type="predicted"/>
<keyword evidence="9" id="KW-1185">Reference proteome</keyword>
<evidence type="ECO:0000256" key="3">
    <source>
        <dbReference type="ARBA" id="ARBA00023125"/>
    </source>
</evidence>
<accession>A0ABV2Q4V8</accession>
<dbReference type="InterPro" id="IPR000792">
    <property type="entry name" value="Tscrpt_reg_LuxR_C"/>
</dbReference>
<dbReference type="PANTHER" id="PTHR43214">
    <property type="entry name" value="TWO-COMPONENT RESPONSE REGULATOR"/>
    <property type="match status" value="1"/>
</dbReference>
<dbReference type="PROSITE" id="PS50043">
    <property type="entry name" value="HTH_LUXR_2"/>
    <property type="match status" value="1"/>
</dbReference>
<dbReference type="PANTHER" id="PTHR43214:SF41">
    <property type="entry name" value="NITRATE_NITRITE RESPONSE REGULATOR PROTEIN NARP"/>
    <property type="match status" value="1"/>
</dbReference>
<dbReference type="InterPro" id="IPR001789">
    <property type="entry name" value="Sig_transdc_resp-reg_receiver"/>
</dbReference>
<sequence length="230" mass="24504">MLPTSSSPKPTNPIRVAVVEDDLACRTSLVTALNDAEDMHLVWAVATRTEGLAAVSTRDATPPDVLLVDLGLPDGSGLDVIAAARVRWPNVASMVSTIFGDESNVLRAIEAGALGYLLKDVPAQGVVEEVRHLYAGGSPISPMVARKLLVEKRVPAGTVQESDSLLSARETEVLRLVARGHTLDEVAHALGVSRHTVRSFIRRMYAKLQVKTRAQAVHAGVRQGLLDGPA</sequence>
<dbReference type="Pfam" id="PF00072">
    <property type="entry name" value="Response_reg"/>
    <property type="match status" value="1"/>
</dbReference>
<dbReference type="RefSeq" id="WP_354441920.1">
    <property type="nucleotide sequence ID" value="NZ_JBEPSH010000002.1"/>
</dbReference>
<dbReference type="CDD" id="cd17535">
    <property type="entry name" value="REC_NarL-like"/>
    <property type="match status" value="1"/>
</dbReference>
<evidence type="ECO:0000256" key="4">
    <source>
        <dbReference type="ARBA" id="ARBA00023163"/>
    </source>
</evidence>
<gene>
    <name evidence="8" type="ORF">ABIE13_001165</name>
</gene>
<dbReference type="InterPro" id="IPR011006">
    <property type="entry name" value="CheY-like_superfamily"/>
</dbReference>
<dbReference type="Gene3D" id="3.40.50.2300">
    <property type="match status" value="1"/>
</dbReference>
<organism evidence="8 9">
    <name type="scientific">Ottowia thiooxydans</name>
    <dbReference type="NCBI Taxonomy" id="219182"/>
    <lineage>
        <taxon>Bacteria</taxon>
        <taxon>Pseudomonadati</taxon>
        <taxon>Pseudomonadota</taxon>
        <taxon>Betaproteobacteria</taxon>
        <taxon>Burkholderiales</taxon>
        <taxon>Comamonadaceae</taxon>
        <taxon>Ottowia</taxon>
    </lineage>
</organism>
<dbReference type="SUPFAM" id="SSF52172">
    <property type="entry name" value="CheY-like"/>
    <property type="match status" value="1"/>
</dbReference>
<reference evidence="8 9" key="1">
    <citation type="submission" date="2024-06" db="EMBL/GenBank/DDBJ databases">
        <title>Sorghum-associated microbial communities from plants grown in Nebraska, USA.</title>
        <authorList>
            <person name="Schachtman D."/>
        </authorList>
    </citation>
    <scope>NUCLEOTIDE SEQUENCE [LARGE SCALE GENOMIC DNA]</scope>
    <source>
        <strain evidence="8 9">2709</strain>
    </source>
</reference>
<dbReference type="SUPFAM" id="SSF46894">
    <property type="entry name" value="C-terminal effector domain of the bipartite response regulators"/>
    <property type="match status" value="1"/>
</dbReference>
<evidence type="ECO:0000313" key="9">
    <source>
        <dbReference type="Proteomes" id="UP001549320"/>
    </source>
</evidence>
<evidence type="ECO:0000313" key="8">
    <source>
        <dbReference type="EMBL" id="MET4576065.1"/>
    </source>
</evidence>
<dbReference type="InterPro" id="IPR016032">
    <property type="entry name" value="Sig_transdc_resp-reg_C-effctor"/>
</dbReference>
<dbReference type="SMART" id="SM00421">
    <property type="entry name" value="HTH_LUXR"/>
    <property type="match status" value="1"/>
</dbReference>
<keyword evidence="3 8" id="KW-0238">DNA-binding</keyword>
<name>A0ABV2Q4V8_9BURK</name>
<evidence type="ECO:0000259" key="7">
    <source>
        <dbReference type="PROSITE" id="PS50110"/>
    </source>
</evidence>
<dbReference type="EMBL" id="JBEPSH010000002">
    <property type="protein sequence ID" value="MET4576065.1"/>
    <property type="molecule type" value="Genomic_DNA"/>
</dbReference>